<proteinExistence type="predicted"/>
<reference evidence="1" key="2">
    <citation type="journal article" date="2015" name="Data Brief">
        <title>Shoot transcriptome of the giant reed, Arundo donax.</title>
        <authorList>
            <person name="Barrero R.A."/>
            <person name="Guerrero F.D."/>
            <person name="Moolhuijzen P."/>
            <person name="Goolsby J.A."/>
            <person name="Tidwell J."/>
            <person name="Bellgard S.E."/>
            <person name="Bellgard M.I."/>
        </authorList>
    </citation>
    <scope>NUCLEOTIDE SEQUENCE</scope>
    <source>
        <tissue evidence="1">Shoot tissue taken approximately 20 cm above the soil surface</tissue>
    </source>
</reference>
<name>A0A0A9GSJ9_ARUDO</name>
<evidence type="ECO:0000313" key="1">
    <source>
        <dbReference type="EMBL" id="JAE25521.1"/>
    </source>
</evidence>
<reference evidence="1" key="1">
    <citation type="submission" date="2014-09" db="EMBL/GenBank/DDBJ databases">
        <authorList>
            <person name="Magalhaes I.L.F."/>
            <person name="Oliveira U."/>
            <person name="Santos F.R."/>
            <person name="Vidigal T.H.D.A."/>
            <person name="Brescovit A.D."/>
            <person name="Santos A.J."/>
        </authorList>
    </citation>
    <scope>NUCLEOTIDE SEQUENCE</scope>
    <source>
        <tissue evidence="1">Shoot tissue taken approximately 20 cm above the soil surface</tissue>
    </source>
</reference>
<accession>A0A0A9GSJ9</accession>
<organism evidence="1">
    <name type="scientific">Arundo donax</name>
    <name type="common">Giant reed</name>
    <name type="synonym">Donax arundinaceus</name>
    <dbReference type="NCBI Taxonomy" id="35708"/>
    <lineage>
        <taxon>Eukaryota</taxon>
        <taxon>Viridiplantae</taxon>
        <taxon>Streptophyta</taxon>
        <taxon>Embryophyta</taxon>
        <taxon>Tracheophyta</taxon>
        <taxon>Spermatophyta</taxon>
        <taxon>Magnoliopsida</taxon>
        <taxon>Liliopsida</taxon>
        <taxon>Poales</taxon>
        <taxon>Poaceae</taxon>
        <taxon>PACMAD clade</taxon>
        <taxon>Arundinoideae</taxon>
        <taxon>Arundineae</taxon>
        <taxon>Arundo</taxon>
    </lineage>
</organism>
<protein>
    <submittedName>
        <fullName evidence="1">Uncharacterized protein</fullName>
    </submittedName>
</protein>
<dbReference type="AlphaFoldDB" id="A0A0A9GSJ9"/>
<sequence>MMSRDQMGSILTVTSGMSMTSTNASLIC</sequence>
<dbReference type="EMBL" id="GBRH01172375">
    <property type="protein sequence ID" value="JAE25521.1"/>
    <property type="molecule type" value="Transcribed_RNA"/>
</dbReference>